<comment type="caution">
    <text evidence="6">The sequence shown here is derived from an EMBL/GenBank/DDBJ whole genome shotgun (WGS) entry which is preliminary data.</text>
</comment>
<name>A0ABW0GQ51_9MICO</name>
<dbReference type="PROSITE" id="PS50977">
    <property type="entry name" value="HTH_TETR_2"/>
    <property type="match status" value="1"/>
</dbReference>
<evidence type="ECO:0000256" key="4">
    <source>
        <dbReference type="PROSITE-ProRule" id="PRU00335"/>
    </source>
</evidence>
<dbReference type="InterPro" id="IPR009057">
    <property type="entry name" value="Homeodomain-like_sf"/>
</dbReference>
<dbReference type="RefSeq" id="WP_340271166.1">
    <property type="nucleotide sequence ID" value="NZ_JBBEOG010000009.1"/>
</dbReference>
<dbReference type="Pfam" id="PF00440">
    <property type="entry name" value="TetR_N"/>
    <property type="match status" value="1"/>
</dbReference>
<dbReference type="PANTHER" id="PTHR30055">
    <property type="entry name" value="HTH-TYPE TRANSCRIPTIONAL REGULATOR RUTR"/>
    <property type="match status" value="1"/>
</dbReference>
<keyword evidence="7" id="KW-1185">Reference proteome</keyword>
<dbReference type="SUPFAM" id="SSF46689">
    <property type="entry name" value="Homeodomain-like"/>
    <property type="match status" value="1"/>
</dbReference>
<proteinExistence type="predicted"/>
<feature type="DNA-binding region" description="H-T-H motif" evidence="4">
    <location>
        <begin position="26"/>
        <end position="45"/>
    </location>
</feature>
<evidence type="ECO:0000256" key="2">
    <source>
        <dbReference type="ARBA" id="ARBA00023125"/>
    </source>
</evidence>
<evidence type="ECO:0000313" key="6">
    <source>
        <dbReference type="EMBL" id="MFC5381812.1"/>
    </source>
</evidence>
<keyword evidence="1" id="KW-0805">Transcription regulation</keyword>
<dbReference type="EMBL" id="JBHSLD010000013">
    <property type="protein sequence ID" value="MFC5381812.1"/>
    <property type="molecule type" value="Genomic_DNA"/>
</dbReference>
<dbReference type="InterPro" id="IPR025996">
    <property type="entry name" value="MT1864/Rv1816-like_C"/>
</dbReference>
<evidence type="ECO:0000256" key="1">
    <source>
        <dbReference type="ARBA" id="ARBA00023015"/>
    </source>
</evidence>
<protein>
    <submittedName>
        <fullName evidence="6">TetR/AcrR family transcriptional regulator</fullName>
    </submittedName>
</protein>
<dbReference type="InterPro" id="IPR001647">
    <property type="entry name" value="HTH_TetR"/>
</dbReference>
<evidence type="ECO:0000313" key="7">
    <source>
        <dbReference type="Proteomes" id="UP001596122"/>
    </source>
</evidence>
<dbReference type="Proteomes" id="UP001596122">
    <property type="component" value="Unassembled WGS sequence"/>
</dbReference>
<dbReference type="InterPro" id="IPR036271">
    <property type="entry name" value="Tet_transcr_reg_TetR-rel_C_sf"/>
</dbReference>
<evidence type="ECO:0000259" key="5">
    <source>
        <dbReference type="PROSITE" id="PS50977"/>
    </source>
</evidence>
<dbReference type="InterPro" id="IPR050109">
    <property type="entry name" value="HTH-type_TetR-like_transc_reg"/>
</dbReference>
<reference evidence="7" key="1">
    <citation type="journal article" date="2019" name="Int. J. Syst. Evol. Microbiol.">
        <title>The Global Catalogue of Microorganisms (GCM) 10K type strain sequencing project: providing services to taxonomists for standard genome sequencing and annotation.</title>
        <authorList>
            <consortium name="The Broad Institute Genomics Platform"/>
            <consortium name="The Broad Institute Genome Sequencing Center for Infectious Disease"/>
            <person name="Wu L."/>
            <person name="Ma J."/>
        </authorList>
    </citation>
    <scope>NUCLEOTIDE SEQUENCE [LARGE SCALE GENOMIC DNA]</scope>
    <source>
        <strain evidence="7">CCUG 43114</strain>
    </source>
</reference>
<dbReference type="Pfam" id="PF13305">
    <property type="entry name" value="TetR_C_33"/>
    <property type="match status" value="1"/>
</dbReference>
<dbReference type="PANTHER" id="PTHR30055:SF239">
    <property type="entry name" value="TRANSCRIPTIONAL REGULATORY PROTEIN"/>
    <property type="match status" value="1"/>
</dbReference>
<dbReference type="Gene3D" id="1.10.10.60">
    <property type="entry name" value="Homeodomain-like"/>
    <property type="match status" value="1"/>
</dbReference>
<keyword evidence="3" id="KW-0804">Transcription</keyword>
<dbReference type="SUPFAM" id="SSF48498">
    <property type="entry name" value="Tetracyclin repressor-like, C-terminal domain"/>
    <property type="match status" value="1"/>
</dbReference>
<feature type="domain" description="HTH tetR-type" evidence="5">
    <location>
        <begin position="3"/>
        <end position="63"/>
    </location>
</feature>
<evidence type="ECO:0000256" key="3">
    <source>
        <dbReference type="ARBA" id="ARBA00023163"/>
    </source>
</evidence>
<sequence>MPEDRRAQATRIARRILDEEGWDAITMRRLADEMGIRAPSLYKHVRDKDELRSALIAQGLAELGGSMAEAGPDLARLAAAYRAWAVASPHLYQLATYGPLDRSRLPAGLEDEAAAPLYEALGTEHRARAAWAAAHGLAVLEITGRFPEDADLDAAWQAMVEAFTGAVGRNGPRAS</sequence>
<organism evidence="6 7">
    <name type="scientific">Aquipuribacter nitratireducens</name>
    <dbReference type="NCBI Taxonomy" id="650104"/>
    <lineage>
        <taxon>Bacteria</taxon>
        <taxon>Bacillati</taxon>
        <taxon>Actinomycetota</taxon>
        <taxon>Actinomycetes</taxon>
        <taxon>Micrococcales</taxon>
        <taxon>Intrasporangiaceae</taxon>
        <taxon>Aquipuribacter</taxon>
    </lineage>
</organism>
<keyword evidence="2 4" id="KW-0238">DNA-binding</keyword>
<gene>
    <name evidence="6" type="ORF">ACFPJ6_13565</name>
</gene>
<accession>A0ABW0GQ51</accession>
<dbReference type="Gene3D" id="1.10.357.10">
    <property type="entry name" value="Tetracycline Repressor, domain 2"/>
    <property type="match status" value="1"/>
</dbReference>